<dbReference type="GO" id="GO:0015234">
    <property type="term" value="F:thiamine transmembrane transporter activity"/>
    <property type="evidence" value="ECO:0007669"/>
    <property type="project" value="InterPro"/>
</dbReference>
<keyword evidence="3" id="KW-1185">Reference proteome</keyword>
<dbReference type="InterPro" id="IPR012651">
    <property type="entry name" value="Thia_Transptr_ThiT"/>
</dbReference>
<keyword evidence="1" id="KW-0812">Transmembrane</keyword>
<evidence type="ECO:0000313" key="3">
    <source>
        <dbReference type="Proteomes" id="UP000188993"/>
    </source>
</evidence>
<sequence length="184" mass="19915">MGSTSLKNWMEILLAAAIAFVLTLIPIVIGEFQITLAILPLIYFGLRRGLAKGLAASLLAGVALLALHQGQSNFTTVFVTHVGPYAFIGITGLFARNTQRTLNNKRFPNAALNIITATTIATILLVIWQLLAQGDTENILISGVLTLVANAIILMLVARFSPKAYIPKDTPFLSRKEKSKLLND</sequence>
<evidence type="ECO:0000313" key="2">
    <source>
        <dbReference type="EMBL" id="AQS52924.1"/>
    </source>
</evidence>
<protein>
    <submittedName>
        <fullName evidence="2">Thiamine transporter ThiT</fullName>
    </submittedName>
</protein>
<evidence type="ECO:0000256" key="1">
    <source>
        <dbReference type="SAM" id="Phobius"/>
    </source>
</evidence>
<gene>
    <name evidence="2" type="primary">thiT_1</name>
    <name evidence="2" type="ORF">BW727_100531</name>
</gene>
<proteinExistence type="predicted"/>
<reference evidence="2 3" key="1">
    <citation type="journal article" date="2014" name="Int. J. Syst. Evol. Microbiol.">
        <title>Jeotgalibaca dankookensis gen. nov., sp. nov., a member of the family Carnobacteriaceae, isolated from seujeot (Korean traditional food).</title>
        <authorList>
            <person name="Lee D.G."/>
            <person name="Trujillo M.E."/>
            <person name="Kang H."/>
            <person name="Ahn T.Y."/>
        </authorList>
    </citation>
    <scope>NUCLEOTIDE SEQUENCE [LARGE SCALE GENOMIC DNA]</scope>
    <source>
        <strain evidence="2 3">EX-07</strain>
    </source>
</reference>
<organism evidence="2 3">
    <name type="scientific">Jeotgalibaca dankookensis</name>
    <dbReference type="NCBI Taxonomy" id="708126"/>
    <lineage>
        <taxon>Bacteria</taxon>
        <taxon>Bacillati</taxon>
        <taxon>Bacillota</taxon>
        <taxon>Bacilli</taxon>
        <taxon>Lactobacillales</taxon>
        <taxon>Carnobacteriaceae</taxon>
        <taxon>Jeotgalibaca</taxon>
    </lineage>
</organism>
<dbReference type="EMBL" id="CP019728">
    <property type="protein sequence ID" value="AQS52924.1"/>
    <property type="molecule type" value="Genomic_DNA"/>
</dbReference>
<dbReference type="Pfam" id="PF09515">
    <property type="entry name" value="Thia_YuaJ"/>
    <property type="match status" value="1"/>
</dbReference>
<keyword evidence="1" id="KW-1133">Transmembrane helix</keyword>
<dbReference type="Proteomes" id="UP000188993">
    <property type="component" value="Chromosome"/>
</dbReference>
<feature type="transmembrane region" description="Helical" evidence="1">
    <location>
        <begin position="139"/>
        <end position="158"/>
    </location>
</feature>
<dbReference type="Gene3D" id="1.10.1760.20">
    <property type="match status" value="1"/>
</dbReference>
<feature type="transmembrane region" description="Helical" evidence="1">
    <location>
        <begin position="12"/>
        <end position="43"/>
    </location>
</feature>
<dbReference type="OrthoDB" id="2166942at2"/>
<dbReference type="KEGG" id="jda:BW727_100531"/>
<feature type="transmembrane region" description="Helical" evidence="1">
    <location>
        <begin position="50"/>
        <end position="68"/>
    </location>
</feature>
<name>A0A1S6IMY8_9LACT</name>
<dbReference type="RefSeq" id="WP_062467693.1">
    <property type="nucleotide sequence ID" value="NZ_BBYN01000001.1"/>
</dbReference>
<dbReference type="AlphaFoldDB" id="A0A1S6IMY8"/>
<accession>A0A1S6IMY8</accession>
<dbReference type="STRING" id="708126.BW727_100531"/>
<dbReference type="GO" id="GO:0005886">
    <property type="term" value="C:plasma membrane"/>
    <property type="evidence" value="ECO:0007669"/>
    <property type="project" value="InterPro"/>
</dbReference>
<feature type="transmembrane region" description="Helical" evidence="1">
    <location>
        <begin position="74"/>
        <end position="95"/>
    </location>
</feature>
<keyword evidence="1" id="KW-0472">Membrane</keyword>
<feature type="transmembrane region" description="Helical" evidence="1">
    <location>
        <begin position="107"/>
        <end position="127"/>
    </location>
</feature>